<feature type="compositionally biased region" description="Basic and acidic residues" evidence="1">
    <location>
        <begin position="587"/>
        <end position="603"/>
    </location>
</feature>
<feature type="region of interest" description="Disordered" evidence="1">
    <location>
        <begin position="415"/>
        <end position="559"/>
    </location>
</feature>
<evidence type="ECO:0000313" key="3">
    <source>
        <dbReference type="EMBL" id="KAK3284057.1"/>
    </source>
</evidence>
<feature type="compositionally biased region" description="Basic and acidic residues" evidence="1">
    <location>
        <begin position="634"/>
        <end position="649"/>
    </location>
</feature>
<gene>
    <name evidence="3" type="ORF">CYMTET_8274</name>
</gene>
<dbReference type="InterPro" id="IPR029063">
    <property type="entry name" value="SAM-dependent_MTases_sf"/>
</dbReference>
<feature type="domain" description="Methyltransferase" evidence="2">
    <location>
        <begin position="156"/>
        <end position="298"/>
    </location>
</feature>
<feature type="region of interest" description="Disordered" evidence="1">
    <location>
        <begin position="584"/>
        <end position="670"/>
    </location>
</feature>
<feature type="compositionally biased region" description="Pro residues" evidence="1">
    <location>
        <begin position="537"/>
        <end position="549"/>
    </location>
</feature>
<reference evidence="3 4" key="1">
    <citation type="journal article" date="2015" name="Genome Biol. Evol.">
        <title>Comparative Genomics of a Bacterivorous Green Alga Reveals Evolutionary Causalities and Consequences of Phago-Mixotrophic Mode of Nutrition.</title>
        <authorList>
            <person name="Burns J.A."/>
            <person name="Paasch A."/>
            <person name="Narechania A."/>
            <person name="Kim E."/>
        </authorList>
    </citation>
    <scope>NUCLEOTIDE SEQUENCE [LARGE SCALE GENOMIC DNA]</scope>
    <source>
        <strain evidence="3 4">PLY_AMNH</strain>
    </source>
</reference>
<proteinExistence type="predicted"/>
<feature type="compositionally biased region" description="Polar residues" evidence="1">
    <location>
        <begin position="415"/>
        <end position="424"/>
    </location>
</feature>
<evidence type="ECO:0000259" key="2">
    <source>
        <dbReference type="Pfam" id="PF13679"/>
    </source>
</evidence>
<protein>
    <recommendedName>
        <fullName evidence="2">Methyltransferase domain-containing protein</fullName>
    </recommendedName>
</protein>
<keyword evidence="4" id="KW-1185">Reference proteome</keyword>
<sequence length="683" mass="75738">MLARQPNRFFLANRQRGEASVCKQQSSRARCCHAIPGVKRAVHVLAQRNGLYLRHIHLPRTLKAAATASSRASADAEARGPKDEQDDEASFSEWLSGALSASPGYATYPEIYAEAHDCVLRWRRRYRGDKPTWQRLMKRERLVKELGEAAPVIARVRAVVEALPEGKRATIVDLCSGKGYLSMFLSEMLPAEKVTRCLLVDRAWPRCGAECQQHHINWDHIYGPYWEQWPIRLHTSKQNIKKGRTLREMHARLLDPASEDGPVLLLAVHLCGTLSLRAIQLFAECPNVELLALKPCCLPGMVHAKRKETFSAGPHTFDATEVCAPGRWASTGSTARERWDGPPRAHLAKRFRQWTAHLGEGVAKSAAPDGWAELESISVHKGGGYQDLYIWGGTCDHRQHHVLPAAAYHNVESLSLRPSSSAQQRDVEAGGHKQRNARTAADHRGVVPPELAALERCGPHPTTSQNDGETREPTTMARSNVTQFDDDPPETTSMAQLGTPQTVDQHNDTVQTMTRRDEELVEPTSLSQQNALIPAGTSPPPSRALPPSSPSAEDSWTSRPRALEARSVGDHLATWHHPQFHLSVASNDRRTRGTEWDRGDHPGAEPAESAPETHQDAPPAATQRSHEPLIPAMFRDEPPAAARREDETPPRLTLIPPRSPWLSDDPPIPRHPIRLIARLALGP</sequence>
<feature type="compositionally biased region" description="Polar residues" evidence="1">
    <location>
        <begin position="490"/>
        <end position="513"/>
    </location>
</feature>
<name>A0AAE0LG86_9CHLO</name>
<evidence type="ECO:0000256" key="1">
    <source>
        <dbReference type="SAM" id="MobiDB-lite"/>
    </source>
</evidence>
<dbReference type="Pfam" id="PF13679">
    <property type="entry name" value="Methyltransf_32"/>
    <property type="match status" value="1"/>
</dbReference>
<dbReference type="AlphaFoldDB" id="A0AAE0LG86"/>
<dbReference type="SUPFAM" id="SSF53335">
    <property type="entry name" value="S-adenosyl-L-methionine-dependent methyltransferases"/>
    <property type="match status" value="1"/>
</dbReference>
<accession>A0AAE0LG86</accession>
<evidence type="ECO:0000313" key="4">
    <source>
        <dbReference type="Proteomes" id="UP001190700"/>
    </source>
</evidence>
<organism evidence="3 4">
    <name type="scientific">Cymbomonas tetramitiformis</name>
    <dbReference type="NCBI Taxonomy" id="36881"/>
    <lineage>
        <taxon>Eukaryota</taxon>
        <taxon>Viridiplantae</taxon>
        <taxon>Chlorophyta</taxon>
        <taxon>Pyramimonadophyceae</taxon>
        <taxon>Pyramimonadales</taxon>
        <taxon>Pyramimonadaceae</taxon>
        <taxon>Cymbomonas</taxon>
    </lineage>
</organism>
<comment type="caution">
    <text evidence="3">The sequence shown here is derived from an EMBL/GenBank/DDBJ whole genome shotgun (WGS) entry which is preliminary data.</text>
</comment>
<dbReference type="InterPro" id="IPR025714">
    <property type="entry name" value="Methyltranfer_dom"/>
</dbReference>
<dbReference type="Proteomes" id="UP001190700">
    <property type="component" value="Unassembled WGS sequence"/>
</dbReference>
<dbReference type="EMBL" id="LGRX02002526">
    <property type="protein sequence ID" value="KAK3284057.1"/>
    <property type="molecule type" value="Genomic_DNA"/>
</dbReference>